<evidence type="ECO:0000313" key="3">
    <source>
        <dbReference type="Proteomes" id="UP000288805"/>
    </source>
</evidence>
<feature type="region of interest" description="Disordered" evidence="1">
    <location>
        <begin position="208"/>
        <end position="246"/>
    </location>
</feature>
<feature type="compositionally biased region" description="Low complexity" evidence="1">
    <location>
        <begin position="349"/>
        <end position="361"/>
    </location>
</feature>
<feature type="region of interest" description="Disordered" evidence="1">
    <location>
        <begin position="157"/>
        <end position="196"/>
    </location>
</feature>
<feature type="compositionally biased region" description="Basic and acidic residues" evidence="1">
    <location>
        <begin position="334"/>
        <end position="348"/>
    </location>
</feature>
<protein>
    <submittedName>
        <fullName evidence="2">Uncharacterized protein</fullName>
    </submittedName>
</protein>
<feature type="region of interest" description="Disordered" evidence="1">
    <location>
        <begin position="418"/>
        <end position="448"/>
    </location>
</feature>
<accession>A0A438GK89</accession>
<feature type="region of interest" description="Disordered" evidence="1">
    <location>
        <begin position="44"/>
        <end position="110"/>
    </location>
</feature>
<reference evidence="2 3" key="1">
    <citation type="journal article" date="2018" name="PLoS Genet.">
        <title>Population sequencing reveals clonal diversity and ancestral inbreeding in the grapevine cultivar Chardonnay.</title>
        <authorList>
            <person name="Roach M.J."/>
            <person name="Johnson D.L."/>
            <person name="Bohlmann J."/>
            <person name="van Vuuren H.J."/>
            <person name="Jones S.J."/>
            <person name="Pretorius I.S."/>
            <person name="Schmidt S.A."/>
            <person name="Borneman A.R."/>
        </authorList>
    </citation>
    <scope>NUCLEOTIDE SEQUENCE [LARGE SCALE GENOMIC DNA]</scope>
    <source>
        <strain evidence="3">cv. Chardonnay</strain>
        <tissue evidence="2">Leaf</tissue>
    </source>
</reference>
<dbReference type="AlphaFoldDB" id="A0A438GK89"/>
<dbReference type="EMBL" id="QGNW01000410">
    <property type="protein sequence ID" value="RVW72636.1"/>
    <property type="molecule type" value="Genomic_DNA"/>
</dbReference>
<feature type="compositionally biased region" description="Polar residues" evidence="1">
    <location>
        <begin position="80"/>
        <end position="96"/>
    </location>
</feature>
<evidence type="ECO:0000313" key="2">
    <source>
        <dbReference type="EMBL" id="RVW72636.1"/>
    </source>
</evidence>
<feature type="compositionally biased region" description="Basic residues" evidence="1">
    <location>
        <begin position="48"/>
        <end position="59"/>
    </location>
</feature>
<evidence type="ECO:0000256" key="1">
    <source>
        <dbReference type="SAM" id="MobiDB-lite"/>
    </source>
</evidence>
<gene>
    <name evidence="2" type="ORF">CK203_050652</name>
</gene>
<name>A0A438GK89_VITVI</name>
<feature type="compositionally biased region" description="Basic and acidic residues" evidence="1">
    <location>
        <begin position="224"/>
        <end position="243"/>
    </location>
</feature>
<proteinExistence type="predicted"/>
<comment type="caution">
    <text evidence="2">The sequence shown here is derived from an EMBL/GenBank/DDBJ whole genome shotgun (WGS) entry which is preliminary data.</text>
</comment>
<feature type="compositionally biased region" description="Polar residues" evidence="1">
    <location>
        <begin position="169"/>
        <end position="178"/>
    </location>
</feature>
<organism evidence="2 3">
    <name type="scientific">Vitis vinifera</name>
    <name type="common">Grape</name>
    <dbReference type="NCBI Taxonomy" id="29760"/>
    <lineage>
        <taxon>Eukaryota</taxon>
        <taxon>Viridiplantae</taxon>
        <taxon>Streptophyta</taxon>
        <taxon>Embryophyta</taxon>
        <taxon>Tracheophyta</taxon>
        <taxon>Spermatophyta</taxon>
        <taxon>Magnoliopsida</taxon>
        <taxon>eudicotyledons</taxon>
        <taxon>Gunneridae</taxon>
        <taxon>Pentapetalae</taxon>
        <taxon>rosids</taxon>
        <taxon>Vitales</taxon>
        <taxon>Vitaceae</taxon>
        <taxon>Viteae</taxon>
        <taxon>Vitis</taxon>
    </lineage>
</organism>
<dbReference type="Proteomes" id="UP000288805">
    <property type="component" value="Unassembled WGS sequence"/>
</dbReference>
<feature type="region of interest" description="Disordered" evidence="1">
    <location>
        <begin position="334"/>
        <end position="397"/>
    </location>
</feature>
<sequence>MSLNNDPNGMLSEKCRLSIFDGSEMNMKEVIASSKLLDASVGMEHQKPAVKRKKSKKAKNSVEGTPVGSNMEHAKDTLNGFASTEPHNAFNGNHSSNEADKGESILSQTERTEVLKTKVKNTSLLGVDREIDAMSGNEMESFHLTHISKTQVNTEDMADAKVRKKTKKQSSTAKNLSDLQKKELDVGPEVSTSSTHKIKVDVPSKIKRKAKSVKTSSTNQFKRSKLETEKDAGTEVESLHPKQDPGTFDSSQFRHHMHWKITLWGGLLKLMLTVTSLNLHALMKPMITRKFLAVKVIWLICLDNHCIKLLLLLKIHYPWMDIKLMPESDSKFSKVSRNDLKSPHDIDASTRTPSDSSASSDYTEGENNQHLDSSHGLYSTKRNESGAKSIGKSNSSGSKNVTMDVILRSSSRFKKAKLTASQSELNDTESQHVEFVPDSPSKLVNGGC</sequence>
<feature type="compositionally biased region" description="Low complexity" evidence="1">
    <location>
        <begin position="386"/>
        <end position="397"/>
    </location>
</feature>